<dbReference type="STRING" id="888741.HMPREF9098_1662"/>
<protein>
    <submittedName>
        <fullName evidence="2">Uncharacterized protein</fullName>
    </submittedName>
</protein>
<gene>
    <name evidence="2" type="ORF">HMPREF9098_1662</name>
</gene>
<keyword evidence="1" id="KW-0812">Transmembrane</keyword>
<evidence type="ECO:0000256" key="1">
    <source>
        <dbReference type="SAM" id="Phobius"/>
    </source>
</evidence>
<dbReference type="EMBL" id="AEWV01000030">
    <property type="protein sequence ID" value="EGC16859.1"/>
    <property type="molecule type" value="Genomic_DNA"/>
</dbReference>
<proteinExistence type="predicted"/>
<dbReference type="Proteomes" id="UP000004088">
    <property type="component" value="Unassembled WGS sequence"/>
</dbReference>
<accession>F0F0M7</accession>
<organism evidence="2 3">
    <name type="scientific">Kingella denitrificans ATCC 33394</name>
    <dbReference type="NCBI Taxonomy" id="888741"/>
    <lineage>
        <taxon>Bacteria</taxon>
        <taxon>Pseudomonadati</taxon>
        <taxon>Pseudomonadota</taxon>
        <taxon>Betaproteobacteria</taxon>
        <taxon>Neisseriales</taxon>
        <taxon>Neisseriaceae</taxon>
        <taxon>Kingella</taxon>
    </lineage>
</organism>
<feature type="transmembrane region" description="Helical" evidence="1">
    <location>
        <begin position="32"/>
        <end position="52"/>
    </location>
</feature>
<evidence type="ECO:0000313" key="2">
    <source>
        <dbReference type="EMBL" id="EGC16859.1"/>
    </source>
</evidence>
<dbReference type="AlphaFoldDB" id="F0F0M7"/>
<keyword evidence="3" id="KW-1185">Reference proteome</keyword>
<feature type="transmembrane region" description="Helical" evidence="1">
    <location>
        <begin position="67"/>
        <end position="84"/>
    </location>
</feature>
<reference evidence="2 3" key="1">
    <citation type="submission" date="2011-01" db="EMBL/GenBank/DDBJ databases">
        <authorList>
            <person name="Muzny D."/>
            <person name="Qin X."/>
            <person name="Deng J."/>
            <person name="Jiang H."/>
            <person name="Liu Y."/>
            <person name="Qu J."/>
            <person name="Song X.-Z."/>
            <person name="Zhang L."/>
            <person name="Thornton R."/>
            <person name="Coyle M."/>
            <person name="Francisco L."/>
            <person name="Jackson L."/>
            <person name="Javaid M."/>
            <person name="Korchina V."/>
            <person name="Kovar C."/>
            <person name="Mata R."/>
            <person name="Mathew T."/>
            <person name="Ngo R."/>
            <person name="Nguyen L."/>
            <person name="Nguyen N."/>
            <person name="Okwuonu G."/>
            <person name="Ongeri F."/>
            <person name="Pham C."/>
            <person name="Simmons D."/>
            <person name="Wilczek-Boney K."/>
            <person name="Hale W."/>
            <person name="Jakkamsetti A."/>
            <person name="Pham P."/>
            <person name="Ruth R."/>
            <person name="San Lucas F."/>
            <person name="Warren J."/>
            <person name="Zhang J."/>
            <person name="Zhao Z."/>
            <person name="Zhou C."/>
            <person name="Zhu D."/>
            <person name="Lee S."/>
            <person name="Bess C."/>
            <person name="Blankenburg K."/>
            <person name="Forbes L."/>
            <person name="Fu Q."/>
            <person name="Gubbala S."/>
            <person name="Hirani K."/>
            <person name="Jayaseelan J.C."/>
            <person name="Lara F."/>
            <person name="Munidasa M."/>
            <person name="Palculict T."/>
            <person name="Patil S."/>
            <person name="Pu L.-L."/>
            <person name="Saada N."/>
            <person name="Tang L."/>
            <person name="Weissenberger G."/>
            <person name="Zhu Y."/>
            <person name="Hemphill L."/>
            <person name="Shang Y."/>
            <person name="Youmans B."/>
            <person name="Ayvaz T."/>
            <person name="Ross M."/>
            <person name="Santibanez J."/>
            <person name="Aqrawi P."/>
            <person name="Gross S."/>
            <person name="Joshi V."/>
            <person name="Fowler G."/>
            <person name="Nazareth L."/>
            <person name="Reid J."/>
            <person name="Worley K."/>
            <person name="Petrosino J."/>
            <person name="Highlander S."/>
            <person name="Gibbs R."/>
        </authorList>
    </citation>
    <scope>NUCLEOTIDE SEQUENCE [LARGE SCALE GENOMIC DNA]</scope>
    <source>
        <strain evidence="2 3">ATCC 33394</strain>
    </source>
</reference>
<sequence>MMAAYNQGKIDIYLTCLPPKPKGRPTMAESPLLLIDIAATLIECLLRLMFWIGRKCGWIKPSAPKPTRMLGGMLLLLILGLALWR</sequence>
<keyword evidence="1" id="KW-1133">Transmembrane helix</keyword>
<dbReference type="HOGENOM" id="CLU_2508294_0_0_4"/>
<keyword evidence="1" id="KW-0472">Membrane</keyword>
<evidence type="ECO:0000313" key="3">
    <source>
        <dbReference type="Proteomes" id="UP000004088"/>
    </source>
</evidence>
<name>F0F0M7_9NEIS</name>
<comment type="caution">
    <text evidence="2">The sequence shown here is derived from an EMBL/GenBank/DDBJ whole genome shotgun (WGS) entry which is preliminary data.</text>
</comment>